<evidence type="ECO:0000313" key="2">
    <source>
        <dbReference type="EMBL" id="SAM07887.1"/>
    </source>
</evidence>
<feature type="compositionally biased region" description="Polar residues" evidence="1">
    <location>
        <begin position="65"/>
        <end position="80"/>
    </location>
</feature>
<feature type="region of interest" description="Disordered" evidence="1">
    <location>
        <begin position="59"/>
        <end position="80"/>
    </location>
</feature>
<name>A0A170AP04_ABSGL</name>
<accession>A0A170AP04</accession>
<keyword evidence="3" id="KW-1185">Reference proteome</keyword>
<protein>
    <submittedName>
        <fullName evidence="2">Uncharacterized protein</fullName>
    </submittedName>
</protein>
<proteinExistence type="predicted"/>
<feature type="compositionally biased region" description="Polar residues" evidence="1">
    <location>
        <begin position="11"/>
        <end position="20"/>
    </location>
</feature>
<feature type="region of interest" description="Disordered" evidence="1">
    <location>
        <begin position="1"/>
        <end position="24"/>
    </location>
</feature>
<evidence type="ECO:0000313" key="3">
    <source>
        <dbReference type="Proteomes" id="UP000078561"/>
    </source>
</evidence>
<dbReference type="EMBL" id="LT554871">
    <property type="protein sequence ID" value="SAM07887.1"/>
    <property type="molecule type" value="Genomic_DNA"/>
</dbReference>
<sequence length="80" mass="8868">MANNEGFPFNHHSNTPSRAPQSHRCNEHLEDVLKGMSTWPMDVAAPFQVFLSCLKSKPGEEPPLYSSTITKPDPSATNQD</sequence>
<reference evidence="2" key="1">
    <citation type="submission" date="2016-04" db="EMBL/GenBank/DDBJ databases">
        <authorList>
            <person name="Evans L.H."/>
            <person name="Alamgir A."/>
            <person name="Owens N."/>
            <person name="Weber N.D."/>
            <person name="Virtaneva K."/>
            <person name="Barbian K."/>
            <person name="Babar A."/>
            <person name="Rosenke K."/>
        </authorList>
    </citation>
    <scope>NUCLEOTIDE SEQUENCE [LARGE SCALE GENOMIC DNA]</scope>
    <source>
        <strain evidence="2">CBS 101.48</strain>
    </source>
</reference>
<organism evidence="2">
    <name type="scientific">Absidia glauca</name>
    <name type="common">Pin mould</name>
    <dbReference type="NCBI Taxonomy" id="4829"/>
    <lineage>
        <taxon>Eukaryota</taxon>
        <taxon>Fungi</taxon>
        <taxon>Fungi incertae sedis</taxon>
        <taxon>Mucoromycota</taxon>
        <taxon>Mucoromycotina</taxon>
        <taxon>Mucoromycetes</taxon>
        <taxon>Mucorales</taxon>
        <taxon>Cunninghamellaceae</taxon>
        <taxon>Absidia</taxon>
    </lineage>
</organism>
<gene>
    <name evidence="2" type="primary">ABSGL_13545.1 scaffold 14267</name>
</gene>
<dbReference type="Proteomes" id="UP000078561">
    <property type="component" value="Unassembled WGS sequence"/>
</dbReference>
<dbReference type="OrthoDB" id="5516192at2759"/>
<dbReference type="AlphaFoldDB" id="A0A170AP04"/>
<evidence type="ECO:0000256" key="1">
    <source>
        <dbReference type="SAM" id="MobiDB-lite"/>
    </source>
</evidence>
<dbReference type="InParanoid" id="A0A170AP04"/>
<dbReference type="OMA" id="HQHRCNG"/>